<organism evidence="2">
    <name type="scientific">marine sediment metagenome</name>
    <dbReference type="NCBI Taxonomy" id="412755"/>
    <lineage>
        <taxon>unclassified sequences</taxon>
        <taxon>metagenomes</taxon>
        <taxon>ecological metagenomes</taxon>
    </lineage>
</organism>
<dbReference type="GO" id="GO:0004540">
    <property type="term" value="F:RNA nuclease activity"/>
    <property type="evidence" value="ECO:0007669"/>
    <property type="project" value="InterPro"/>
</dbReference>
<dbReference type="PANTHER" id="PTHR35811">
    <property type="entry name" value="SLR1870 PROTEIN"/>
    <property type="match status" value="1"/>
</dbReference>
<dbReference type="Pfam" id="PF01936">
    <property type="entry name" value="NYN"/>
    <property type="match status" value="1"/>
</dbReference>
<comment type="caution">
    <text evidence="2">The sequence shown here is derived from an EMBL/GenBank/DDBJ whole genome shotgun (WGS) entry which is preliminary data.</text>
</comment>
<sequence length="249" mass="28035">MDEQSKQEKFAVLIDGDNAQASLLPQILAEISKFGMITVKRIYGDWTTTSMNSWKKLLHKHAIQPIQQFRYTVGKNATDSAMIIDAMDLLHSNDVGGFCIVSSDSDYTRLATRIREEGLFVIGVGEKKTPEAFTNACNQFIYCENLTETKETNKITKKEEKSDLSDPEPLLLKAFEMVAREEEWINLSTMGSVLRRLDPAFDPRTFGHKGLLSLIKDCRKTFTLKRDDSKTPSVIYVALTAQQADAGNK</sequence>
<dbReference type="EMBL" id="LAZR01000439">
    <property type="protein sequence ID" value="KKN68809.1"/>
    <property type="molecule type" value="Genomic_DNA"/>
</dbReference>
<dbReference type="Gene3D" id="3.40.50.1010">
    <property type="entry name" value="5'-nuclease"/>
    <property type="match status" value="1"/>
</dbReference>
<dbReference type="InterPro" id="IPR025605">
    <property type="entry name" value="OST-HTH/LOTUS_dom"/>
</dbReference>
<proteinExistence type="predicted"/>
<name>A0A0F9SPD4_9ZZZZ</name>
<protein>
    <recommendedName>
        <fullName evidence="1">HTH OST-type domain-containing protein</fullName>
    </recommendedName>
</protein>
<dbReference type="PANTHER" id="PTHR35811:SF1">
    <property type="entry name" value="HTH OST-TYPE DOMAIN-CONTAINING PROTEIN"/>
    <property type="match status" value="1"/>
</dbReference>
<reference evidence="2" key="1">
    <citation type="journal article" date="2015" name="Nature">
        <title>Complex archaea that bridge the gap between prokaryotes and eukaryotes.</title>
        <authorList>
            <person name="Spang A."/>
            <person name="Saw J.H."/>
            <person name="Jorgensen S.L."/>
            <person name="Zaremba-Niedzwiedzka K."/>
            <person name="Martijn J."/>
            <person name="Lind A.E."/>
            <person name="van Eijk R."/>
            <person name="Schleper C."/>
            <person name="Guy L."/>
            <person name="Ettema T.J."/>
        </authorList>
    </citation>
    <scope>NUCLEOTIDE SEQUENCE</scope>
</reference>
<evidence type="ECO:0000313" key="2">
    <source>
        <dbReference type="EMBL" id="KKN68809.1"/>
    </source>
</evidence>
<feature type="domain" description="HTH OST-type" evidence="1">
    <location>
        <begin position="163"/>
        <end position="241"/>
    </location>
</feature>
<gene>
    <name evidence="2" type="ORF">LCGC14_0447440</name>
</gene>
<dbReference type="PROSITE" id="PS51644">
    <property type="entry name" value="HTH_OST"/>
    <property type="match status" value="1"/>
</dbReference>
<dbReference type="CDD" id="cd11297">
    <property type="entry name" value="PIN_LabA-like_N_1"/>
    <property type="match status" value="1"/>
</dbReference>
<dbReference type="AlphaFoldDB" id="A0A0F9SPD4"/>
<dbReference type="Gene3D" id="3.30.420.610">
    <property type="entry name" value="LOTUS domain-like"/>
    <property type="match status" value="1"/>
</dbReference>
<dbReference type="CDD" id="cd10146">
    <property type="entry name" value="LabA_like_C"/>
    <property type="match status" value="1"/>
</dbReference>
<dbReference type="Pfam" id="PF12872">
    <property type="entry name" value="OST-HTH"/>
    <property type="match status" value="1"/>
</dbReference>
<dbReference type="InterPro" id="IPR021139">
    <property type="entry name" value="NYN"/>
</dbReference>
<dbReference type="InterPro" id="IPR041966">
    <property type="entry name" value="LOTUS-like"/>
</dbReference>
<evidence type="ECO:0000259" key="1">
    <source>
        <dbReference type="PROSITE" id="PS51644"/>
    </source>
</evidence>
<accession>A0A0F9SPD4</accession>